<dbReference type="AlphaFoldDB" id="A0A8X7BTP2"/>
<dbReference type="GO" id="GO:0003676">
    <property type="term" value="F:nucleic acid binding"/>
    <property type="evidence" value="ECO:0007669"/>
    <property type="project" value="InterPro"/>
</dbReference>
<name>A0A8X7BTP2_9ARAC</name>
<keyword evidence="2" id="KW-1185">Reference proteome</keyword>
<comment type="caution">
    <text evidence="1">The sequence shown here is derived from an EMBL/GenBank/DDBJ whole genome shotgun (WGS) entry which is preliminary data.</text>
</comment>
<gene>
    <name evidence="1" type="primary">AVEN_120653_1</name>
    <name evidence="1" type="ORF">TNIN_461371</name>
</gene>
<dbReference type="EMBL" id="BMAV01003708">
    <property type="protein sequence ID" value="GFY43485.1"/>
    <property type="molecule type" value="Genomic_DNA"/>
</dbReference>
<protein>
    <submittedName>
        <fullName evidence="1">Uncharacterized protein</fullName>
    </submittedName>
</protein>
<proteinExistence type="predicted"/>
<evidence type="ECO:0000313" key="2">
    <source>
        <dbReference type="Proteomes" id="UP000886998"/>
    </source>
</evidence>
<reference evidence="1" key="1">
    <citation type="submission" date="2020-08" db="EMBL/GenBank/DDBJ databases">
        <title>Multicomponent nature underlies the extraordinary mechanical properties of spider dragline silk.</title>
        <authorList>
            <person name="Kono N."/>
            <person name="Nakamura H."/>
            <person name="Mori M."/>
            <person name="Yoshida Y."/>
            <person name="Ohtoshi R."/>
            <person name="Malay A.D."/>
            <person name="Moran D.A.P."/>
            <person name="Tomita M."/>
            <person name="Numata K."/>
            <person name="Arakawa K."/>
        </authorList>
    </citation>
    <scope>NUCLEOTIDE SEQUENCE</scope>
</reference>
<dbReference type="Proteomes" id="UP000886998">
    <property type="component" value="Unassembled WGS sequence"/>
</dbReference>
<accession>A0A8X7BTP2</accession>
<sequence length="109" mass="12506">MLMLTAATQSQQPKFDDRIITLDNQTRTQSGTEWSPYSPDITPRHCFHCGGVKDQMYQNNTQIIAEFELYIADACQTIQTEMFTQSSANFVIRLYHVIGESEGYYARVV</sequence>
<dbReference type="InterPro" id="IPR036397">
    <property type="entry name" value="RNaseH_sf"/>
</dbReference>
<organism evidence="1 2">
    <name type="scientific">Trichonephila inaurata madagascariensis</name>
    <dbReference type="NCBI Taxonomy" id="2747483"/>
    <lineage>
        <taxon>Eukaryota</taxon>
        <taxon>Metazoa</taxon>
        <taxon>Ecdysozoa</taxon>
        <taxon>Arthropoda</taxon>
        <taxon>Chelicerata</taxon>
        <taxon>Arachnida</taxon>
        <taxon>Araneae</taxon>
        <taxon>Araneomorphae</taxon>
        <taxon>Entelegynae</taxon>
        <taxon>Araneoidea</taxon>
        <taxon>Nephilidae</taxon>
        <taxon>Trichonephila</taxon>
        <taxon>Trichonephila inaurata</taxon>
    </lineage>
</organism>
<evidence type="ECO:0000313" key="1">
    <source>
        <dbReference type="EMBL" id="GFY43485.1"/>
    </source>
</evidence>
<dbReference type="Gene3D" id="3.30.420.10">
    <property type="entry name" value="Ribonuclease H-like superfamily/Ribonuclease H"/>
    <property type="match status" value="1"/>
</dbReference>
<dbReference type="OrthoDB" id="6458410at2759"/>